<dbReference type="OrthoDB" id="3227955at2"/>
<gene>
    <name evidence="2" type="ORF">D2E23_0368</name>
</gene>
<proteinExistence type="predicted"/>
<evidence type="ECO:0000256" key="1">
    <source>
        <dbReference type="SAM" id="MobiDB-lite"/>
    </source>
</evidence>
<reference evidence="2 3" key="1">
    <citation type="submission" date="2018-09" db="EMBL/GenBank/DDBJ databases">
        <title>Characterization of the phylogenetic diversity of five novel species belonging to the genus Bifidobacterium.</title>
        <authorList>
            <person name="Lugli G.A."/>
            <person name="Duranti S."/>
            <person name="Milani C."/>
        </authorList>
    </citation>
    <scope>NUCLEOTIDE SEQUENCE [LARGE SCALE GENOMIC DNA]</scope>
    <source>
        <strain evidence="2 3">2028B</strain>
    </source>
</reference>
<dbReference type="Proteomes" id="UP000288607">
    <property type="component" value="Unassembled WGS sequence"/>
</dbReference>
<dbReference type="AlphaFoldDB" id="A0A430FIL3"/>
<dbReference type="EMBL" id="QXGJ01000001">
    <property type="protein sequence ID" value="RSX52640.1"/>
    <property type="molecule type" value="Genomic_DNA"/>
</dbReference>
<comment type="caution">
    <text evidence="2">The sequence shown here is derived from an EMBL/GenBank/DDBJ whole genome shotgun (WGS) entry which is preliminary data.</text>
</comment>
<organism evidence="2 3">
    <name type="scientific">Bifidobacterium callimiconis</name>
    <dbReference type="NCBI Taxonomy" id="2306973"/>
    <lineage>
        <taxon>Bacteria</taxon>
        <taxon>Bacillati</taxon>
        <taxon>Actinomycetota</taxon>
        <taxon>Actinomycetes</taxon>
        <taxon>Bifidobacteriales</taxon>
        <taxon>Bifidobacteriaceae</taxon>
        <taxon>Bifidobacterium</taxon>
    </lineage>
</organism>
<keyword evidence="3" id="KW-1185">Reference proteome</keyword>
<sequence length="372" mass="40196">MIDPQAPSLPTDPPAGVSLDDAHVKYSPQAVKMTAGAGRTVTALLFPDHKGTAAPRRVGLWAWVEPAALPSRTAGDNATTTQIMIGRGNGGGNGTTVMGGTIYTGLHAGWNLCLYDDMAWQTGLTVQWRSESGGSVWIDSLLIDPPTPRSVIVFTHDISPSLVDTDMIDMYQSRGLTFTWDRANDSTWTAENVAHLLAAGLTDNGVYSGHDEDIDYTSGDWTPVIQRMHAARDIPTMPRASYVASTNNRLGAAYTRQLAADGWPLIRGTYGGGPTLAIDPTHREIPTVGYENVADSLETWADLGAIIVVTEHKIVADGQGSDTTQIERSKWTALLDRVKTLVDAGRLECLTMRQLAQRHVPDALHAWDQQAN</sequence>
<dbReference type="RefSeq" id="WP_126029287.1">
    <property type="nucleotide sequence ID" value="NZ_QXGJ01000001.1"/>
</dbReference>
<protein>
    <submittedName>
        <fullName evidence="2">Uncharacterized protein</fullName>
    </submittedName>
</protein>
<accession>A0A430FIL3</accession>
<feature type="region of interest" description="Disordered" evidence="1">
    <location>
        <begin position="1"/>
        <end position="20"/>
    </location>
</feature>
<evidence type="ECO:0000313" key="3">
    <source>
        <dbReference type="Proteomes" id="UP000288607"/>
    </source>
</evidence>
<name>A0A430FIL3_9BIFI</name>
<evidence type="ECO:0000313" key="2">
    <source>
        <dbReference type="EMBL" id="RSX52640.1"/>
    </source>
</evidence>